<feature type="transmembrane region" description="Helical" evidence="1">
    <location>
        <begin position="27"/>
        <end position="44"/>
    </location>
</feature>
<name>A0ABV4H9X8_9SPHI</name>
<evidence type="ECO:0000313" key="3">
    <source>
        <dbReference type="Proteomes" id="UP001566204"/>
    </source>
</evidence>
<keyword evidence="1" id="KW-0812">Transmembrane</keyword>
<gene>
    <name evidence="2" type="ORF">ABTW24_04385</name>
</gene>
<sequence>MKANISLCLVWLTIFLAFPFSLSQAYGLPYMVLIPLFAMVLLAINFKEILISKIDVNIFAIIIAQILFAALWLIIHNSLAYINLMSQYFVALVVYCSIVAIGFDKFLTSFKRILVVMSICSLIIFLLGIFINIPFYEEFKNPDGRSNYNFIISFSNTVYDIGSVRLIRPSGFFDEPGSLSFYLVILLIINELYFKQTFLKYLIIICGCATLSIAFYIILIIYFLLNIKSWFSMRAFIATIGVCMLFLYFISKLSVEQETVLKRFTIDRLTSLFQDEVTSTGYNQGNNRKELIENAIIAVSAKPLTGLGLSYAVDPGSILYGKFMGANIIGIVGIHGIIGGTIFSLHLLYLIYICFRLAPNKLDKPKKMLILYLILLLQRPDYIGGILTYVAVIILIFSVQNYYVCRSKEEKLLS</sequence>
<feature type="transmembrane region" description="Helical" evidence="1">
    <location>
        <begin position="81"/>
        <end position="101"/>
    </location>
</feature>
<organism evidence="2 3">
    <name type="scientific">Sphingobacterium thalpophilum</name>
    <dbReference type="NCBI Taxonomy" id="259"/>
    <lineage>
        <taxon>Bacteria</taxon>
        <taxon>Pseudomonadati</taxon>
        <taxon>Bacteroidota</taxon>
        <taxon>Sphingobacteriia</taxon>
        <taxon>Sphingobacteriales</taxon>
        <taxon>Sphingobacteriaceae</taxon>
        <taxon>Sphingobacterium</taxon>
    </lineage>
</organism>
<proteinExistence type="predicted"/>
<dbReference type="RefSeq" id="WP_370481258.1">
    <property type="nucleotide sequence ID" value="NZ_JBEOQA010000001.1"/>
</dbReference>
<protein>
    <recommendedName>
        <fullName evidence="4">Lipid A core - O-antigen ligase and related enzymes</fullName>
    </recommendedName>
</protein>
<reference evidence="2 3" key="1">
    <citation type="submission" date="2024-06" db="EMBL/GenBank/DDBJ databases">
        <title>Soil Sphingobacterium thalpophilum.</title>
        <authorList>
            <person name="Yang J."/>
            <person name="Li J."/>
        </authorList>
    </citation>
    <scope>NUCLEOTIDE SEQUENCE [LARGE SCALE GENOMIC DNA]</scope>
    <source>
        <strain evidence="2 3">22g91tb</strain>
    </source>
</reference>
<feature type="transmembrane region" description="Helical" evidence="1">
    <location>
        <begin position="56"/>
        <end position="75"/>
    </location>
</feature>
<comment type="caution">
    <text evidence="2">The sequence shown here is derived from an EMBL/GenBank/DDBJ whole genome shotgun (WGS) entry which is preliminary data.</text>
</comment>
<feature type="transmembrane region" description="Helical" evidence="1">
    <location>
        <begin position="177"/>
        <end position="194"/>
    </location>
</feature>
<keyword evidence="1" id="KW-0472">Membrane</keyword>
<dbReference type="Proteomes" id="UP001566204">
    <property type="component" value="Unassembled WGS sequence"/>
</dbReference>
<feature type="transmembrane region" description="Helical" evidence="1">
    <location>
        <begin position="328"/>
        <end position="352"/>
    </location>
</feature>
<feature type="transmembrane region" description="Helical" evidence="1">
    <location>
        <begin position="231"/>
        <end position="250"/>
    </location>
</feature>
<keyword evidence="3" id="KW-1185">Reference proteome</keyword>
<accession>A0ABV4H9X8</accession>
<evidence type="ECO:0008006" key="4">
    <source>
        <dbReference type="Google" id="ProtNLM"/>
    </source>
</evidence>
<feature type="transmembrane region" description="Helical" evidence="1">
    <location>
        <begin position="113"/>
        <end position="136"/>
    </location>
</feature>
<keyword evidence="1" id="KW-1133">Transmembrane helix</keyword>
<evidence type="ECO:0000256" key="1">
    <source>
        <dbReference type="SAM" id="Phobius"/>
    </source>
</evidence>
<dbReference type="EMBL" id="JBEOQB010000001">
    <property type="protein sequence ID" value="MEZ0450827.1"/>
    <property type="molecule type" value="Genomic_DNA"/>
</dbReference>
<feature type="transmembrane region" description="Helical" evidence="1">
    <location>
        <begin position="201"/>
        <end position="225"/>
    </location>
</feature>
<feature type="transmembrane region" description="Helical" evidence="1">
    <location>
        <begin position="382"/>
        <end position="404"/>
    </location>
</feature>
<evidence type="ECO:0000313" key="2">
    <source>
        <dbReference type="EMBL" id="MEZ0450827.1"/>
    </source>
</evidence>